<protein>
    <submittedName>
        <fullName evidence="2">Uncharacterized protein</fullName>
    </submittedName>
</protein>
<organism evidence="2 3">
    <name type="scientific">Gryllus longicercus</name>
    <dbReference type="NCBI Taxonomy" id="2509291"/>
    <lineage>
        <taxon>Eukaryota</taxon>
        <taxon>Metazoa</taxon>
        <taxon>Ecdysozoa</taxon>
        <taxon>Arthropoda</taxon>
        <taxon>Hexapoda</taxon>
        <taxon>Insecta</taxon>
        <taxon>Pterygota</taxon>
        <taxon>Neoptera</taxon>
        <taxon>Polyneoptera</taxon>
        <taxon>Orthoptera</taxon>
        <taxon>Ensifera</taxon>
        <taxon>Gryllidea</taxon>
        <taxon>Grylloidea</taxon>
        <taxon>Gryllidae</taxon>
        <taxon>Gryllinae</taxon>
        <taxon>Gryllus</taxon>
    </lineage>
</organism>
<feature type="compositionally biased region" description="Pro residues" evidence="1">
    <location>
        <begin position="164"/>
        <end position="181"/>
    </location>
</feature>
<evidence type="ECO:0000313" key="2">
    <source>
        <dbReference type="EMBL" id="KAK7862878.1"/>
    </source>
</evidence>
<evidence type="ECO:0000256" key="1">
    <source>
        <dbReference type="SAM" id="MobiDB-lite"/>
    </source>
</evidence>
<evidence type="ECO:0000313" key="3">
    <source>
        <dbReference type="Proteomes" id="UP001378592"/>
    </source>
</evidence>
<accession>A0AAN9VT86</accession>
<reference evidence="2 3" key="1">
    <citation type="submission" date="2024-03" db="EMBL/GenBank/DDBJ databases">
        <title>The genome assembly and annotation of the cricket Gryllus longicercus Weissman &amp; Gray.</title>
        <authorList>
            <person name="Szrajer S."/>
            <person name="Gray D."/>
            <person name="Ylla G."/>
        </authorList>
    </citation>
    <scope>NUCLEOTIDE SEQUENCE [LARGE SCALE GENOMIC DNA]</scope>
    <source>
        <strain evidence="2">DAG 2021-001</strain>
        <tissue evidence="2">Whole body minus gut</tissue>
    </source>
</reference>
<feature type="compositionally biased region" description="Basic residues" evidence="1">
    <location>
        <begin position="216"/>
        <end position="225"/>
    </location>
</feature>
<dbReference type="EMBL" id="JAZDUA010000252">
    <property type="protein sequence ID" value="KAK7862878.1"/>
    <property type="molecule type" value="Genomic_DNA"/>
</dbReference>
<gene>
    <name evidence="2" type="ORF">R5R35_011591</name>
</gene>
<dbReference type="AlphaFoldDB" id="A0AAN9VT86"/>
<sequence>MPWEDILVPAPPCYAEDPPYDYVLRKRLQIAHAQASDHNASNIAYEHEQKNRTRRLQTLKTGDLVLLRNMVLSPQQTKKLAPRWIGPYRVTKVRSAVTFDIQELQDGRTVTAHLRNLLLLPSDPTPQPPKVLLEVNIPLTEQEPFGAPLSTDPTRHTDTEPNQNSPPPSETPPTHPPPPKSTDPLRPTDVPRTQNAAPVSETSSTSPLPPQSRYNLRPRHNLPLK</sequence>
<name>A0AAN9VT86_9ORTH</name>
<feature type="region of interest" description="Disordered" evidence="1">
    <location>
        <begin position="143"/>
        <end position="225"/>
    </location>
</feature>
<feature type="compositionally biased region" description="Polar residues" evidence="1">
    <location>
        <begin position="191"/>
        <end position="206"/>
    </location>
</feature>
<proteinExistence type="predicted"/>
<dbReference type="Proteomes" id="UP001378592">
    <property type="component" value="Unassembled WGS sequence"/>
</dbReference>
<comment type="caution">
    <text evidence="2">The sequence shown here is derived from an EMBL/GenBank/DDBJ whole genome shotgun (WGS) entry which is preliminary data.</text>
</comment>
<keyword evidence="3" id="KW-1185">Reference proteome</keyword>